<evidence type="ECO:0000256" key="2">
    <source>
        <dbReference type="SAM" id="Phobius"/>
    </source>
</evidence>
<dbReference type="AlphaFoldDB" id="A0A0C9T243"/>
<keyword evidence="2" id="KW-0812">Transmembrane</keyword>
<gene>
    <name evidence="3" type="ORF">PLICRDRAFT_58489</name>
</gene>
<organism evidence="3 4">
    <name type="scientific">Plicaturopsis crispa FD-325 SS-3</name>
    <dbReference type="NCBI Taxonomy" id="944288"/>
    <lineage>
        <taxon>Eukaryota</taxon>
        <taxon>Fungi</taxon>
        <taxon>Dikarya</taxon>
        <taxon>Basidiomycota</taxon>
        <taxon>Agaricomycotina</taxon>
        <taxon>Agaricomycetes</taxon>
        <taxon>Agaricomycetidae</taxon>
        <taxon>Amylocorticiales</taxon>
        <taxon>Amylocorticiaceae</taxon>
        <taxon>Plicatura</taxon>
        <taxon>Plicaturopsis crispa</taxon>
    </lineage>
</organism>
<evidence type="ECO:0000313" key="3">
    <source>
        <dbReference type="EMBL" id="KII83274.1"/>
    </source>
</evidence>
<feature type="transmembrane region" description="Helical" evidence="2">
    <location>
        <begin position="78"/>
        <end position="101"/>
    </location>
</feature>
<keyword evidence="2" id="KW-0472">Membrane</keyword>
<keyword evidence="2" id="KW-1133">Transmembrane helix</keyword>
<feature type="region of interest" description="Disordered" evidence="1">
    <location>
        <begin position="246"/>
        <end position="267"/>
    </location>
</feature>
<accession>A0A0C9T243</accession>
<evidence type="ECO:0000313" key="4">
    <source>
        <dbReference type="Proteomes" id="UP000053263"/>
    </source>
</evidence>
<dbReference type="OrthoDB" id="2680369at2759"/>
<reference evidence="3 4" key="1">
    <citation type="submission" date="2014-06" db="EMBL/GenBank/DDBJ databases">
        <title>Evolutionary Origins and Diversification of the Mycorrhizal Mutualists.</title>
        <authorList>
            <consortium name="DOE Joint Genome Institute"/>
            <consortium name="Mycorrhizal Genomics Consortium"/>
            <person name="Kohler A."/>
            <person name="Kuo A."/>
            <person name="Nagy L.G."/>
            <person name="Floudas D."/>
            <person name="Copeland A."/>
            <person name="Barry K.W."/>
            <person name="Cichocki N."/>
            <person name="Veneault-Fourrey C."/>
            <person name="LaButti K."/>
            <person name="Lindquist E.A."/>
            <person name="Lipzen A."/>
            <person name="Lundell T."/>
            <person name="Morin E."/>
            <person name="Murat C."/>
            <person name="Riley R."/>
            <person name="Ohm R."/>
            <person name="Sun H."/>
            <person name="Tunlid A."/>
            <person name="Henrissat B."/>
            <person name="Grigoriev I.V."/>
            <person name="Hibbett D.S."/>
            <person name="Martin F."/>
        </authorList>
    </citation>
    <scope>NUCLEOTIDE SEQUENCE [LARGE SCALE GENOMIC DNA]</scope>
    <source>
        <strain evidence="3 4">FD-325 SS-3</strain>
    </source>
</reference>
<dbReference type="Proteomes" id="UP000053263">
    <property type="component" value="Unassembled WGS sequence"/>
</dbReference>
<evidence type="ECO:0000256" key="1">
    <source>
        <dbReference type="SAM" id="MobiDB-lite"/>
    </source>
</evidence>
<dbReference type="EMBL" id="KN832579">
    <property type="protein sequence ID" value="KII83274.1"/>
    <property type="molecule type" value="Genomic_DNA"/>
</dbReference>
<name>A0A0C9T243_PLICR</name>
<sequence length="415" mass="45803">MPLLSIRLCSGGYRSDGYVHLNHGLPSNDSSIVFAGSRCVRASTTWIEKSRYRAALHSFDDRLADATVFMAVISFSTFSAYIGVVSGLIALLSTVFAVYFCRFHLPSTRIKHLEDLLKDTESIYNSGVESNLLPSHSFRRDAQARLISLQYEMYRHRQRAHRAFSLRQQWAEFFKGLSSEINRTCDKVKVLRADVNDACEAERFHLSDARMVGSYPGVHGGSHMIGNGLQFTVNSVKDIASTALPPVSCSQDSADEESPSDTSITLKSDLSHDKHDLTHPSSFGNETALSTAIARGMRSAGLRSTGLRSRAATHGPSFVALDIADSWPASAADDVSVSSSRRVLDDTVRVAFMKEIFYSSRADRCSPQDLAVLAAMLRISRKSVRDLISVKRCMMEPESHLHGERLVTSRSAIKS</sequence>
<dbReference type="HOGENOM" id="CLU_662431_0_0_1"/>
<proteinExistence type="predicted"/>
<keyword evidence="4" id="KW-1185">Reference proteome</keyword>
<protein>
    <submittedName>
        <fullName evidence="3">Uncharacterized protein</fullName>
    </submittedName>
</protein>